<dbReference type="InterPro" id="IPR032834">
    <property type="entry name" value="NatK-like_C"/>
</dbReference>
<organism evidence="3 4">
    <name type="scientific">Clostridium segne</name>
    <dbReference type="NCBI Taxonomy" id="2763038"/>
    <lineage>
        <taxon>Bacteria</taxon>
        <taxon>Bacillati</taxon>
        <taxon>Bacillota</taxon>
        <taxon>Clostridia</taxon>
        <taxon>Eubacteriales</taxon>
        <taxon>Clostridiaceae</taxon>
        <taxon>Clostridium</taxon>
    </lineage>
</organism>
<dbReference type="GO" id="GO:0016301">
    <property type="term" value="F:kinase activity"/>
    <property type="evidence" value="ECO:0007669"/>
    <property type="project" value="UniProtKB-KW"/>
</dbReference>
<dbReference type="SUPFAM" id="SSF55874">
    <property type="entry name" value="ATPase domain of HSP90 chaperone/DNA topoisomerase II/histidine kinase"/>
    <property type="match status" value="1"/>
</dbReference>
<reference evidence="3 4" key="1">
    <citation type="submission" date="2020-08" db="EMBL/GenBank/DDBJ databases">
        <title>Genome public.</title>
        <authorList>
            <person name="Liu C."/>
            <person name="Sun Q."/>
        </authorList>
    </citation>
    <scope>NUCLEOTIDE SEQUENCE [LARGE SCALE GENOMIC DNA]</scope>
    <source>
        <strain evidence="3 4">BX14</strain>
    </source>
</reference>
<keyword evidence="1" id="KW-0812">Transmembrane</keyword>
<protein>
    <submittedName>
        <fullName evidence="3">Sensor histidine kinase</fullName>
    </submittedName>
</protein>
<dbReference type="InterPro" id="IPR036890">
    <property type="entry name" value="HATPase_C_sf"/>
</dbReference>
<keyword evidence="1" id="KW-1133">Transmembrane helix</keyword>
<feature type="transmembrane region" description="Helical" evidence="1">
    <location>
        <begin position="157"/>
        <end position="176"/>
    </location>
</feature>
<dbReference type="EMBL" id="JACOOW010000014">
    <property type="protein sequence ID" value="MBC5657713.1"/>
    <property type="molecule type" value="Genomic_DNA"/>
</dbReference>
<feature type="transmembrane region" description="Helical" evidence="1">
    <location>
        <begin position="35"/>
        <end position="54"/>
    </location>
</feature>
<keyword evidence="1" id="KW-0472">Membrane</keyword>
<dbReference type="Pfam" id="PF14501">
    <property type="entry name" value="HATPase_c_5"/>
    <property type="match status" value="1"/>
</dbReference>
<evidence type="ECO:0000259" key="2">
    <source>
        <dbReference type="Pfam" id="PF14501"/>
    </source>
</evidence>
<accession>A0AAW3X5P4</accession>
<dbReference type="Proteomes" id="UP000653904">
    <property type="component" value="Unassembled WGS sequence"/>
</dbReference>
<feature type="transmembrane region" description="Helical" evidence="1">
    <location>
        <begin position="182"/>
        <end position="207"/>
    </location>
</feature>
<evidence type="ECO:0000256" key="1">
    <source>
        <dbReference type="SAM" id="Phobius"/>
    </source>
</evidence>
<dbReference type="Gene3D" id="3.30.565.10">
    <property type="entry name" value="Histidine kinase-like ATPase, C-terminal domain"/>
    <property type="match status" value="1"/>
</dbReference>
<dbReference type="PANTHER" id="PTHR40448:SF1">
    <property type="entry name" value="TWO-COMPONENT SENSOR HISTIDINE KINASE"/>
    <property type="match status" value="1"/>
</dbReference>
<gene>
    <name evidence="3" type="ORF">H8S19_11705</name>
</gene>
<dbReference type="PANTHER" id="PTHR40448">
    <property type="entry name" value="TWO-COMPONENT SENSOR HISTIDINE KINASE"/>
    <property type="match status" value="1"/>
</dbReference>
<dbReference type="RefSeq" id="WP_118652825.1">
    <property type="nucleotide sequence ID" value="NZ_JACOOW010000014.1"/>
</dbReference>
<dbReference type="CDD" id="cd16935">
    <property type="entry name" value="HATPase_AgrC-ComD-like"/>
    <property type="match status" value="1"/>
</dbReference>
<proteinExistence type="predicted"/>
<keyword evidence="3" id="KW-0808">Transferase</keyword>
<keyword evidence="4" id="KW-1185">Reference proteome</keyword>
<evidence type="ECO:0000313" key="3">
    <source>
        <dbReference type="EMBL" id="MBC5657713.1"/>
    </source>
</evidence>
<name>A0AAW3X5P4_9CLOT</name>
<keyword evidence="3" id="KW-0418">Kinase</keyword>
<comment type="caution">
    <text evidence="3">The sequence shown here is derived from an EMBL/GenBank/DDBJ whole genome shotgun (WGS) entry which is preliminary data.</text>
</comment>
<feature type="transmembrane region" description="Helical" evidence="1">
    <location>
        <begin position="117"/>
        <end position="136"/>
    </location>
</feature>
<feature type="transmembrane region" description="Helical" evidence="1">
    <location>
        <begin position="85"/>
        <end position="111"/>
    </location>
</feature>
<dbReference type="AlphaFoldDB" id="A0AAW3X5P4"/>
<dbReference type="GO" id="GO:0042802">
    <property type="term" value="F:identical protein binding"/>
    <property type="evidence" value="ECO:0007669"/>
    <property type="project" value="TreeGrafter"/>
</dbReference>
<evidence type="ECO:0000313" key="4">
    <source>
        <dbReference type="Proteomes" id="UP000653904"/>
    </source>
</evidence>
<feature type="domain" description="Sensor histidine kinase NatK-like C-terminal" evidence="2">
    <location>
        <begin position="330"/>
        <end position="431"/>
    </location>
</feature>
<sequence length="433" mass="49231">MIELFFNEFLSTFPFHILACVPFHKKLRHSPWKTFLWVCGFELGYLLLFLFLIQSGLSSVWVQYLALPCFGVLFKLMVDAEIGMILFLYLFIIDYLLVVRAAAFCICQALFGYNFFSWETGLVTFLLVLCSIYFMAKAMTRTVEGLSSVSIPSFWNTAWLLPASVTLILLLLTGNIRSGTITVAALLARFMLLICMFLISHFMILFIQQLREQLEANARSEAMERLLQIQRDQYTMLQSRIIENRRARHDFRQHLRVIQDCANRGDLEDLKSYLANYEKQHPTHSDRVYCNNYALNAILSFYADKAESAGIQFDIHIQLSDHPVIPETKLCVLLGNLLENALDACQTGCSGSENTPPFIRLSAVQTGTSTLSITTDNTSAFSPTWMNEKLVSTKPAGSGIGTESIRMIAEQYHGDARFEWRDGVFYASVLLNP</sequence>